<dbReference type="PANTHER" id="PTHR30033">
    <property type="entry name" value="FLAGELLAR HOOK-ASSOCIATED PROTEIN 1"/>
    <property type="match status" value="1"/>
</dbReference>
<keyword evidence="6" id="KW-0975">Bacterial flagellum</keyword>
<dbReference type="Pfam" id="PF06429">
    <property type="entry name" value="Flg_bbr_C"/>
    <property type="match status" value="1"/>
</dbReference>
<evidence type="ECO:0000256" key="6">
    <source>
        <dbReference type="ARBA" id="ARBA00023143"/>
    </source>
</evidence>
<evidence type="ECO:0000259" key="7">
    <source>
        <dbReference type="Pfam" id="PF00460"/>
    </source>
</evidence>
<dbReference type="InterPro" id="IPR010930">
    <property type="entry name" value="Flg_bb/hook_C_dom"/>
</dbReference>
<dbReference type="Pfam" id="PF22638">
    <property type="entry name" value="FlgK_D1"/>
    <property type="match status" value="1"/>
</dbReference>
<comment type="similarity">
    <text evidence="3">Belongs to the flagella basal body rod proteins family.</text>
</comment>
<evidence type="ECO:0000256" key="5">
    <source>
        <dbReference type="ARBA" id="ARBA00022525"/>
    </source>
</evidence>
<keyword evidence="10" id="KW-0969">Cilium</keyword>
<dbReference type="PANTHER" id="PTHR30033:SF1">
    <property type="entry name" value="FLAGELLAR HOOK-ASSOCIATED PROTEIN 1"/>
    <property type="match status" value="1"/>
</dbReference>
<protein>
    <recommendedName>
        <fullName evidence="4">Flagellar hook-associated protein 1</fullName>
    </recommendedName>
</protein>
<feature type="domain" description="Flagellar basal body rod protein N-terminal" evidence="7">
    <location>
        <begin position="8"/>
        <end position="36"/>
    </location>
</feature>
<evidence type="ECO:0000256" key="4">
    <source>
        <dbReference type="ARBA" id="ARBA00016244"/>
    </source>
</evidence>
<dbReference type="RefSeq" id="WP_167225102.1">
    <property type="nucleotide sequence ID" value="NZ_JAAQPH010000009.1"/>
</dbReference>
<keyword evidence="11" id="KW-1185">Reference proteome</keyword>
<evidence type="ECO:0000259" key="9">
    <source>
        <dbReference type="Pfam" id="PF22638"/>
    </source>
</evidence>
<dbReference type="SUPFAM" id="SSF64518">
    <property type="entry name" value="Phase 1 flagellin"/>
    <property type="match status" value="1"/>
</dbReference>
<accession>A0A967EXX7</accession>
<dbReference type="Proteomes" id="UP000761264">
    <property type="component" value="Unassembled WGS sequence"/>
</dbReference>
<dbReference type="EMBL" id="JAAQPH010000009">
    <property type="protein sequence ID" value="NIA69461.1"/>
    <property type="molecule type" value="Genomic_DNA"/>
</dbReference>
<evidence type="ECO:0000313" key="11">
    <source>
        <dbReference type="Proteomes" id="UP000761264"/>
    </source>
</evidence>
<evidence type="ECO:0000259" key="8">
    <source>
        <dbReference type="Pfam" id="PF06429"/>
    </source>
</evidence>
<dbReference type="InterPro" id="IPR002371">
    <property type="entry name" value="FlgK"/>
</dbReference>
<keyword evidence="10" id="KW-0282">Flagellum</keyword>
<dbReference type="InterPro" id="IPR001444">
    <property type="entry name" value="Flag_bb_rod_N"/>
</dbReference>
<keyword evidence="10" id="KW-0966">Cell projection</keyword>
<comment type="caution">
    <text evidence="10">The sequence shown here is derived from an EMBL/GenBank/DDBJ whole genome shotgun (WGS) entry which is preliminary data.</text>
</comment>
<evidence type="ECO:0000256" key="1">
    <source>
        <dbReference type="ARBA" id="ARBA00004117"/>
    </source>
</evidence>
<feature type="domain" description="Flagellar hook-associated protein FlgK helical" evidence="9">
    <location>
        <begin position="90"/>
        <end position="323"/>
    </location>
</feature>
<dbReference type="GO" id="GO:0005576">
    <property type="term" value="C:extracellular region"/>
    <property type="evidence" value="ECO:0007669"/>
    <property type="project" value="UniProtKB-SubCell"/>
</dbReference>
<keyword evidence="5" id="KW-0964">Secreted</keyword>
<reference evidence="10" key="1">
    <citation type="submission" date="2020-03" db="EMBL/GenBank/DDBJ databases">
        <title>Genome of Pelagibius litoralis DSM 21314T.</title>
        <authorList>
            <person name="Wang G."/>
        </authorList>
    </citation>
    <scope>NUCLEOTIDE SEQUENCE</scope>
    <source>
        <strain evidence="10">DSM 21314</strain>
    </source>
</reference>
<organism evidence="10 11">
    <name type="scientific">Pelagibius litoralis</name>
    <dbReference type="NCBI Taxonomy" id="374515"/>
    <lineage>
        <taxon>Bacteria</taxon>
        <taxon>Pseudomonadati</taxon>
        <taxon>Pseudomonadota</taxon>
        <taxon>Alphaproteobacteria</taxon>
        <taxon>Rhodospirillales</taxon>
        <taxon>Rhodovibrionaceae</taxon>
        <taxon>Pelagibius</taxon>
    </lineage>
</organism>
<dbReference type="InterPro" id="IPR053927">
    <property type="entry name" value="FlgK_helical"/>
</dbReference>
<comment type="subcellular location">
    <subcellularLocation>
        <location evidence="1">Bacterial flagellum basal body</location>
    </subcellularLocation>
    <subcellularLocation>
        <location evidence="2">Secreted</location>
    </subcellularLocation>
</comment>
<dbReference type="GO" id="GO:0009424">
    <property type="term" value="C:bacterial-type flagellum hook"/>
    <property type="evidence" value="ECO:0007669"/>
    <property type="project" value="InterPro"/>
</dbReference>
<name>A0A967EXX7_9PROT</name>
<feature type="domain" description="Flagellar basal-body/hook protein C-terminal" evidence="8">
    <location>
        <begin position="582"/>
        <end position="626"/>
    </location>
</feature>
<proteinExistence type="inferred from homology"/>
<sequence length="626" mass="66356">MSLSIALSNALSGLQVNQTALQVTSSNVANVNTPNYARKIHDQQARILSGQGVGVDTAQIIRRIDQFLRRDLMTETTVLGSATVTSDYYNRMQSMFGSLGNNNALGNSITDLSVAIENVANSPEVAAHRFDAVNEAVEMAQYFNNMGTDVQKLRAQADAEISAAVDIINRELEVISDLNAQIANNGVKGLPVGDLQDRRDVAVKTISEYMELQEFTDSFGQIRLFTASGRSLVSGTSYGTLSYTTTPFMTANEDYPTTISGIFLNGGAAPPPSADMTTEIRGGKLEALIQMRDQTLPAMTNQIDQLAAQMRNEVNRVHNRGANTPFGLGTGAGDPAALYGTRVITTPGDALTLGSDVNFAILDANGDSVIPPLTIPAGATTPDAILAAINGHLTTAPGYGTAVWNNDRMEIKLEPGHRLAILDNGPAADMGDATIQFDADGDAAQEDYLGFSNFFGLNDMFVTPNLVTGTPALANQGSQVGISSTIAVRQSIVDDPSYLSRGSLRGTPPAMTLGVGDNEIAQQLAGAFGENFSYASIADGPSATSTTFSGYAGVILSFNASATASADDALNFQTFFFEDLQAKFLSEAGVNMDEELANMTIFQNAYNASARVVQAVDEMFETLLNL</sequence>
<dbReference type="GO" id="GO:0005198">
    <property type="term" value="F:structural molecule activity"/>
    <property type="evidence" value="ECO:0007669"/>
    <property type="project" value="InterPro"/>
</dbReference>
<evidence type="ECO:0000256" key="3">
    <source>
        <dbReference type="ARBA" id="ARBA00009677"/>
    </source>
</evidence>
<dbReference type="NCBIfam" id="TIGR02492">
    <property type="entry name" value="flgK_ends"/>
    <property type="match status" value="1"/>
</dbReference>
<dbReference type="InterPro" id="IPR019776">
    <property type="entry name" value="Flagellar_basal_body_rod_CS"/>
</dbReference>
<dbReference type="AlphaFoldDB" id="A0A967EXX7"/>
<dbReference type="Pfam" id="PF00460">
    <property type="entry name" value="Flg_bb_rod"/>
    <property type="match status" value="1"/>
</dbReference>
<dbReference type="PROSITE" id="PS00588">
    <property type="entry name" value="FLAGELLA_BB_ROD"/>
    <property type="match status" value="1"/>
</dbReference>
<dbReference type="GO" id="GO:0044780">
    <property type="term" value="P:bacterial-type flagellum assembly"/>
    <property type="evidence" value="ECO:0007669"/>
    <property type="project" value="InterPro"/>
</dbReference>
<gene>
    <name evidence="10" type="primary">flgK</name>
    <name evidence="10" type="ORF">HBA54_12745</name>
</gene>
<evidence type="ECO:0000313" key="10">
    <source>
        <dbReference type="EMBL" id="NIA69461.1"/>
    </source>
</evidence>
<evidence type="ECO:0000256" key="2">
    <source>
        <dbReference type="ARBA" id="ARBA00004613"/>
    </source>
</evidence>
<dbReference type="GO" id="GO:0009425">
    <property type="term" value="C:bacterial-type flagellum basal body"/>
    <property type="evidence" value="ECO:0007669"/>
    <property type="project" value="UniProtKB-SubCell"/>
</dbReference>